<evidence type="ECO:0000313" key="1">
    <source>
        <dbReference type="EMBL" id="CAA9200022.1"/>
    </source>
</evidence>
<evidence type="ECO:0000313" key="2">
    <source>
        <dbReference type="Proteomes" id="UP000479938"/>
    </source>
</evidence>
<dbReference type="AlphaFoldDB" id="A0A6J4GP57"/>
<dbReference type="Proteomes" id="UP000479938">
    <property type="component" value="Unassembled WGS sequence"/>
</dbReference>
<sequence>MLANHRVRKAVREMNLYDFIDFVANDFYNFLLFYTYLDQKIPFIENEISIYKDGGFPCGWRGNFPNGSFVVFSSCFIP</sequence>
<keyword evidence="2" id="KW-1185">Reference proteome</keyword>
<name>A0A6J4GP57_9FLAO</name>
<protein>
    <submittedName>
        <fullName evidence="1">Uncharacterized protein</fullName>
    </submittedName>
</protein>
<reference evidence="1 2" key="1">
    <citation type="submission" date="2020-02" db="EMBL/GenBank/DDBJ databases">
        <authorList>
            <person name="Criscuolo A."/>
        </authorList>
    </citation>
    <scope>NUCLEOTIDE SEQUENCE [LARGE SCALE GENOMIC DNA]</scope>
    <source>
        <strain evidence="1">CIP105534</strain>
    </source>
</reference>
<proteinExistence type="predicted"/>
<organism evidence="1 2">
    <name type="scientific">Flavobacterium bizetiae</name>
    <dbReference type="NCBI Taxonomy" id="2704140"/>
    <lineage>
        <taxon>Bacteria</taxon>
        <taxon>Pseudomonadati</taxon>
        <taxon>Bacteroidota</taxon>
        <taxon>Flavobacteriia</taxon>
        <taxon>Flavobacteriales</taxon>
        <taxon>Flavobacteriaceae</taxon>
        <taxon>Flavobacterium</taxon>
    </lineage>
</organism>
<dbReference type="EMBL" id="CADCSU010000107">
    <property type="protein sequence ID" value="CAA9200022.1"/>
    <property type="molecule type" value="Genomic_DNA"/>
</dbReference>
<accession>A0A6J4GP57</accession>
<dbReference type="RefSeq" id="WP_173971469.1">
    <property type="nucleotide sequence ID" value="NZ_CADCSU010000107.1"/>
</dbReference>
<gene>
    <name evidence="1" type="ORF">FLA105534_02918</name>
</gene>